<proteinExistence type="predicted"/>
<reference evidence="1" key="1">
    <citation type="journal article" date="2010" name="Science">
        <title>Plasticity of animal genome architecture unmasked by rapid evolution of a pelagic tunicate.</title>
        <authorList>
            <person name="Denoeud F."/>
            <person name="Henriet S."/>
            <person name="Mungpakdee S."/>
            <person name="Aury J.M."/>
            <person name="Da Silva C."/>
            <person name="Brinkmann H."/>
            <person name="Mikhaleva J."/>
            <person name="Olsen L.C."/>
            <person name="Jubin C."/>
            <person name="Canestro C."/>
            <person name="Bouquet J.M."/>
            <person name="Danks G."/>
            <person name="Poulain J."/>
            <person name="Campsteijn C."/>
            <person name="Adamski M."/>
            <person name="Cross I."/>
            <person name="Yadetie F."/>
            <person name="Muffato M."/>
            <person name="Louis A."/>
            <person name="Butcher S."/>
            <person name="Tsagkogeorga G."/>
            <person name="Konrad A."/>
            <person name="Singh S."/>
            <person name="Jensen M.F."/>
            <person name="Cong E.H."/>
            <person name="Eikeseth-Otteraa H."/>
            <person name="Noel B."/>
            <person name="Anthouard V."/>
            <person name="Porcel B.M."/>
            <person name="Kachouri-Lafond R."/>
            <person name="Nishino A."/>
            <person name="Ugolini M."/>
            <person name="Chourrout P."/>
            <person name="Nishida H."/>
            <person name="Aasland R."/>
            <person name="Huzurbazar S."/>
            <person name="Westhof E."/>
            <person name="Delsuc F."/>
            <person name="Lehrach H."/>
            <person name="Reinhardt R."/>
            <person name="Weissenbach J."/>
            <person name="Roy S.W."/>
            <person name="Artiguenave F."/>
            <person name="Postlethwait J.H."/>
            <person name="Manak J.R."/>
            <person name="Thompson E.M."/>
            <person name="Jaillon O."/>
            <person name="Du Pasquier L."/>
            <person name="Boudinot P."/>
            <person name="Liberles D.A."/>
            <person name="Volff J.N."/>
            <person name="Philippe H."/>
            <person name="Lenhard B."/>
            <person name="Roest Crollius H."/>
            <person name="Wincker P."/>
            <person name="Chourrout D."/>
        </authorList>
    </citation>
    <scope>NUCLEOTIDE SEQUENCE [LARGE SCALE GENOMIC DNA]</scope>
</reference>
<evidence type="ECO:0000313" key="1">
    <source>
        <dbReference type="EMBL" id="CBY22591.1"/>
    </source>
</evidence>
<dbReference type="EMBL" id="FN655335">
    <property type="protein sequence ID" value="CBY38830.1"/>
    <property type="molecule type" value="Genomic_DNA"/>
</dbReference>
<organism evidence="1">
    <name type="scientific">Oikopleura dioica</name>
    <name type="common">Tunicate</name>
    <dbReference type="NCBI Taxonomy" id="34765"/>
    <lineage>
        <taxon>Eukaryota</taxon>
        <taxon>Metazoa</taxon>
        <taxon>Chordata</taxon>
        <taxon>Tunicata</taxon>
        <taxon>Appendicularia</taxon>
        <taxon>Copelata</taxon>
        <taxon>Oikopleuridae</taxon>
        <taxon>Oikopleura</taxon>
    </lineage>
</organism>
<gene>
    <name evidence="1" type="ORF">GSOID_T00013357001</name>
    <name evidence="2" type="ORF">GSOID_T00019356001</name>
</gene>
<accession>E4WZJ5</accession>
<dbReference type="EMBL" id="FN653019">
    <property type="protein sequence ID" value="CBY22591.1"/>
    <property type="molecule type" value="Genomic_DNA"/>
</dbReference>
<dbReference type="OrthoDB" id="10569433at2759"/>
<dbReference type="Proteomes" id="UP000011014">
    <property type="component" value="Unassembled WGS sequence"/>
</dbReference>
<protein>
    <submittedName>
        <fullName evidence="1">Uncharacterized protein</fullName>
    </submittedName>
</protein>
<sequence>MESSSQEFIENLKKHPEGQKLARMIFGVMTETKFLQLYDVLIPVNDGPLDYLLNEVQCKELLLNRFMELDKHSNDKHEQEEESLVYFKYTVKMMYDNYVKEFKREPNLSGIAWIVKEKHRSNAAHLKMIMSFNGYKLVERKVQECGIFDADTQWEYMHVDNGKEGSVWGSQLTKDMKSVQMCITRFNKVMRKGLTCVETRCRRMNSGNTWYNIESIDFDDY</sequence>
<keyword evidence="3" id="KW-1185">Reference proteome</keyword>
<dbReference type="InParanoid" id="E4WZJ5"/>
<evidence type="ECO:0000313" key="3">
    <source>
        <dbReference type="Proteomes" id="UP000001307"/>
    </source>
</evidence>
<dbReference type="AlphaFoldDB" id="E4WZJ5"/>
<evidence type="ECO:0000313" key="2">
    <source>
        <dbReference type="EMBL" id="CBY38830.1"/>
    </source>
</evidence>
<name>E4WZJ5_OIKDI</name>
<dbReference type="Proteomes" id="UP000001307">
    <property type="component" value="Unassembled WGS sequence"/>
</dbReference>